<dbReference type="Proteomes" id="UP000507470">
    <property type="component" value="Unassembled WGS sequence"/>
</dbReference>
<feature type="domain" description="B box-type" evidence="2">
    <location>
        <begin position="67"/>
        <end position="96"/>
    </location>
</feature>
<dbReference type="EMBL" id="CACVKT020000092">
    <property type="protein sequence ID" value="CAC5355812.1"/>
    <property type="molecule type" value="Genomic_DNA"/>
</dbReference>
<protein>
    <submittedName>
        <fullName evidence="3">TRIM28</fullName>
        <ecNumber evidence="3">2.3.2.27</ecNumber>
    </submittedName>
</protein>
<dbReference type="PANTHER" id="PTHR25462">
    <property type="entry name" value="BONUS, ISOFORM C-RELATED"/>
    <property type="match status" value="1"/>
</dbReference>
<keyword evidence="1" id="KW-0479">Metal-binding</keyword>
<dbReference type="GO" id="GO:0008270">
    <property type="term" value="F:zinc ion binding"/>
    <property type="evidence" value="ECO:0007669"/>
    <property type="project" value="UniProtKB-KW"/>
</dbReference>
<dbReference type="InterPro" id="IPR011042">
    <property type="entry name" value="6-blade_b-propeller_TolB-like"/>
</dbReference>
<keyword evidence="4" id="KW-1185">Reference proteome</keyword>
<dbReference type="AlphaFoldDB" id="A0A6J7ZW00"/>
<dbReference type="Gene3D" id="2.120.10.30">
    <property type="entry name" value="TolB, C-terminal domain"/>
    <property type="match status" value="1"/>
</dbReference>
<keyword evidence="3" id="KW-0808">Transferase</keyword>
<dbReference type="OrthoDB" id="10040278at2759"/>
<dbReference type="InterPro" id="IPR000315">
    <property type="entry name" value="Znf_B-box"/>
</dbReference>
<sequence>MADKNNCAGCMRDGDTNRAPSWCSDCSEPVCVTCAKFHKKLSPPHKIVPLEHIKRPSSDIFKLSGNCRTHNKEKIILFCCQHDKVVCDTCLSESHQSCKSIISIEKASKGVRDGTVILDLEKRLGNLTKVYENILSKQVNNQDNMEKCKEEIKTTISEIKNIKECQRNILNDREDIQSTLESVTSWKKDIDLLNPHASDIHLFQAVKYLDAKAHEEELKIHKMIKLKFCVQKNLSNLQTFCPSLGSIMVENTPVLASDALDIHIQAQDIVKSQDDKNKLSLICSFTTDKLGQNVAIYRGCFLPASRLLLSPFTGNKLFVCNLDGANAKSINLDYGPHSVTLYDKNRALVTSWNGRFMQTINLTTLKPGRKITIGTPCGAVTSLDGKICLSTSENSLTLTNLNGDILKKTMTKLEPFDISMNRAGDIYFTRQFGHVYILPSRSNEPFIYSEMSGGHGVAVGDHNCIFVAQCGSNKIIKIYRNNEVNCIESLLNADDGINSPTALSFDTETKQLMIVSENSNCIRIYKT</sequence>
<evidence type="ECO:0000259" key="2">
    <source>
        <dbReference type="PROSITE" id="PS50119"/>
    </source>
</evidence>
<dbReference type="Gene3D" id="3.30.160.60">
    <property type="entry name" value="Classic Zinc Finger"/>
    <property type="match status" value="1"/>
</dbReference>
<gene>
    <name evidence="3" type="ORF">MCOR_320</name>
</gene>
<keyword evidence="1" id="KW-0862">Zinc</keyword>
<feature type="domain" description="B box-type" evidence="2">
    <location>
        <begin position="5"/>
        <end position="50"/>
    </location>
</feature>
<dbReference type="InterPro" id="IPR047153">
    <property type="entry name" value="TRIM45/56/19-like"/>
</dbReference>
<name>A0A6J7ZW00_MYTCO</name>
<dbReference type="EC" id="2.3.2.27" evidence="3"/>
<dbReference type="PANTHER" id="PTHR25462:SF296">
    <property type="entry name" value="MEIOTIC P26, ISOFORM F"/>
    <property type="match status" value="1"/>
</dbReference>
<reference evidence="3 4" key="1">
    <citation type="submission" date="2020-06" db="EMBL/GenBank/DDBJ databases">
        <authorList>
            <person name="Li R."/>
            <person name="Bekaert M."/>
        </authorList>
    </citation>
    <scope>NUCLEOTIDE SEQUENCE [LARGE SCALE GENOMIC DNA]</scope>
    <source>
        <strain evidence="4">wild</strain>
    </source>
</reference>
<dbReference type="SUPFAM" id="SSF57845">
    <property type="entry name" value="B-box zinc-binding domain"/>
    <property type="match status" value="1"/>
</dbReference>
<evidence type="ECO:0000313" key="3">
    <source>
        <dbReference type="EMBL" id="CAC5355812.1"/>
    </source>
</evidence>
<evidence type="ECO:0000313" key="4">
    <source>
        <dbReference type="Proteomes" id="UP000507470"/>
    </source>
</evidence>
<dbReference type="PROSITE" id="PS50119">
    <property type="entry name" value="ZF_BBOX"/>
    <property type="match status" value="2"/>
</dbReference>
<dbReference type="GO" id="GO:0061630">
    <property type="term" value="F:ubiquitin protein ligase activity"/>
    <property type="evidence" value="ECO:0007669"/>
    <property type="project" value="UniProtKB-EC"/>
</dbReference>
<accession>A0A6J7ZW00</accession>
<proteinExistence type="predicted"/>
<keyword evidence="1" id="KW-0863">Zinc-finger</keyword>
<dbReference type="GO" id="GO:0005654">
    <property type="term" value="C:nucleoplasm"/>
    <property type="evidence" value="ECO:0007669"/>
    <property type="project" value="TreeGrafter"/>
</dbReference>
<evidence type="ECO:0000256" key="1">
    <source>
        <dbReference type="PROSITE-ProRule" id="PRU00024"/>
    </source>
</evidence>
<organism evidence="3 4">
    <name type="scientific">Mytilus coruscus</name>
    <name type="common">Sea mussel</name>
    <dbReference type="NCBI Taxonomy" id="42192"/>
    <lineage>
        <taxon>Eukaryota</taxon>
        <taxon>Metazoa</taxon>
        <taxon>Spiralia</taxon>
        <taxon>Lophotrochozoa</taxon>
        <taxon>Mollusca</taxon>
        <taxon>Bivalvia</taxon>
        <taxon>Autobranchia</taxon>
        <taxon>Pteriomorphia</taxon>
        <taxon>Mytilida</taxon>
        <taxon>Mytiloidea</taxon>
        <taxon>Mytilidae</taxon>
        <taxon>Mytilinae</taxon>
        <taxon>Mytilus</taxon>
    </lineage>
</organism>
<dbReference type="SUPFAM" id="SSF101898">
    <property type="entry name" value="NHL repeat"/>
    <property type="match status" value="1"/>
</dbReference>
<keyword evidence="3" id="KW-0012">Acyltransferase</keyword>